<feature type="region of interest" description="Disordered" evidence="1">
    <location>
        <begin position="767"/>
        <end position="855"/>
    </location>
</feature>
<feature type="compositionally biased region" description="Low complexity" evidence="1">
    <location>
        <begin position="389"/>
        <end position="399"/>
    </location>
</feature>
<dbReference type="Proteomes" id="UP001219525">
    <property type="component" value="Unassembled WGS sequence"/>
</dbReference>
<evidence type="ECO:0000256" key="1">
    <source>
        <dbReference type="SAM" id="MobiDB-lite"/>
    </source>
</evidence>
<feature type="compositionally biased region" description="Low complexity" evidence="1">
    <location>
        <begin position="293"/>
        <end position="305"/>
    </location>
</feature>
<name>A0AAD6VLY9_9AGAR</name>
<evidence type="ECO:0000313" key="2">
    <source>
        <dbReference type="EMBL" id="KAJ7217019.1"/>
    </source>
</evidence>
<comment type="caution">
    <text evidence="2">The sequence shown here is derived from an EMBL/GenBank/DDBJ whole genome shotgun (WGS) entry which is preliminary data.</text>
</comment>
<feature type="region of interest" description="Disordered" evidence="1">
    <location>
        <begin position="341"/>
        <end position="399"/>
    </location>
</feature>
<dbReference type="EMBL" id="JARJCW010000014">
    <property type="protein sequence ID" value="KAJ7217019.1"/>
    <property type="molecule type" value="Genomic_DNA"/>
</dbReference>
<feature type="region of interest" description="Disordered" evidence="1">
    <location>
        <begin position="139"/>
        <end position="328"/>
    </location>
</feature>
<protein>
    <submittedName>
        <fullName evidence="2">Uncharacterized protein</fullName>
    </submittedName>
</protein>
<feature type="compositionally biased region" description="Polar residues" evidence="1">
    <location>
        <begin position="199"/>
        <end position="212"/>
    </location>
</feature>
<proteinExistence type="predicted"/>
<feature type="compositionally biased region" description="Basic residues" evidence="1">
    <location>
        <begin position="246"/>
        <end position="256"/>
    </location>
</feature>
<dbReference type="AlphaFoldDB" id="A0AAD6VLY9"/>
<keyword evidence="3" id="KW-1185">Reference proteome</keyword>
<evidence type="ECO:0000313" key="3">
    <source>
        <dbReference type="Proteomes" id="UP001219525"/>
    </source>
</evidence>
<organism evidence="2 3">
    <name type="scientific">Mycena pura</name>
    <dbReference type="NCBI Taxonomy" id="153505"/>
    <lineage>
        <taxon>Eukaryota</taxon>
        <taxon>Fungi</taxon>
        <taxon>Dikarya</taxon>
        <taxon>Basidiomycota</taxon>
        <taxon>Agaricomycotina</taxon>
        <taxon>Agaricomycetes</taxon>
        <taxon>Agaricomycetidae</taxon>
        <taxon>Agaricales</taxon>
        <taxon>Marasmiineae</taxon>
        <taxon>Mycenaceae</taxon>
        <taxon>Mycena</taxon>
    </lineage>
</organism>
<reference evidence="2" key="1">
    <citation type="submission" date="2023-03" db="EMBL/GenBank/DDBJ databases">
        <title>Massive genome expansion in bonnet fungi (Mycena s.s.) driven by repeated elements and novel gene families across ecological guilds.</title>
        <authorList>
            <consortium name="Lawrence Berkeley National Laboratory"/>
            <person name="Harder C.B."/>
            <person name="Miyauchi S."/>
            <person name="Viragh M."/>
            <person name="Kuo A."/>
            <person name="Thoen E."/>
            <person name="Andreopoulos B."/>
            <person name="Lu D."/>
            <person name="Skrede I."/>
            <person name="Drula E."/>
            <person name="Henrissat B."/>
            <person name="Morin E."/>
            <person name="Kohler A."/>
            <person name="Barry K."/>
            <person name="LaButti K."/>
            <person name="Morin E."/>
            <person name="Salamov A."/>
            <person name="Lipzen A."/>
            <person name="Mereny Z."/>
            <person name="Hegedus B."/>
            <person name="Baldrian P."/>
            <person name="Stursova M."/>
            <person name="Weitz H."/>
            <person name="Taylor A."/>
            <person name="Grigoriev I.V."/>
            <person name="Nagy L.G."/>
            <person name="Martin F."/>
            <person name="Kauserud H."/>
        </authorList>
    </citation>
    <scope>NUCLEOTIDE SEQUENCE</scope>
    <source>
        <strain evidence="2">9144</strain>
    </source>
</reference>
<sequence>MTLGAAGGSGPWRGFRRTGSGPLINRWGTRFACDQLSAVLLRTVVGRFFSGNRPRVQFWGNFSPESANGLRWAQNHLESPQNSSRRVTGAIRCILGESGLEIHVFSYPVPRDFLPPPSFFGGGKFRVVPPLQHRSVGCSKLLPHGNGTHSRVGSPEDLADPGRNVNQNTSFLCTHAHERRARNGEDGPRDSRKNENESQTRNQKPTQSTTTRKGIKLEPQFEFHSPAKAPKSGVGEFQLDKDRREKPRRSPVKRKGTIASSAHLDTMTGESYAPNSEDEDEGELPVITPGEESPTPTAPKKASTPRLQNSAASSDMSLDDGHDVVMNPAPLNSQIREQIEDARARHDAEAAAQQKHDEDVAAQQQRDDDLATQRQRDADAVATQRQRDANAAQQQRAAEAAVQENRDAIAARALAAHQFAAQQALATRQLAAQQAAAFVMPATAVLMAYIPPSRARNPSLLLRAAQPAPPIDADLGRARFQRNSGQFRNHVVANDTMTRGIAPSQLEDFLSGTGTKILLPIANGGRQFFQVKFETPIDEQIKMALRALAPTSEINVRLPVPANLDTSGTAKYGGPRSVLVDISNAAEAAEVVAYKVYALHEGLAFWAHDYHANAATKNWVFAHYSSMVDVPAGVLNHAVEASARAGLVQAAYRNQAVFHKVDMATQARGGPAARRVFEALNTMHAEFIRYPDRSPVLIMYIEPLTDNRVEMEELYAVLRTMQFFGGNFGFNPRSRGEAPECIVCESADHPSYTCHYTNMDPKWWGPPGQLSELPNTNPLVAGHGGGGGGGGNGAGGNNNGGGGPGHGGGGGGRGFGRGGPRGGGYGRGGGGGFGRGGGGGGRGGRRGGYGFGRGY</sequence>
<feature type="compositionally biased region" description="Gly residues" evidence="1">
    <location>
        <begin position="782"/>
        <end position="855"/>
    </location>
</feature>
<feature type="compositionally biased region" description="Polar residues" evidence="1">
    <location>
        <begin position="306"/>
        <end position="316"/>
    </location>
</feature>
<feature type="compositionally biased region" description="Basic and acidic residues" evidence="1">
    <location>
        <begin position="341"/>
        <end position="379"/>
    </location>
</feature>
<gene>
    <name evidence="2" type="ORF">GGX14DRAFT_601732</name>
</gene>
<accession>A0AAD6VLY9</accession>
<feature type="compositionally biased region" description="Basic and acidic residues" evidence="1">
    <location>
        <begin position="181"/>
        <end position="198"/>
    </location>
</feature>